<dbReference type="EMBL" id="KQ976885">
    <property type="protein sequence ID" value="KYN07412.1"/>
    <property type="molecule type" value="Genomic_DNA"/>
</dbReference>
<reference evidence="3 4" key="1">
    <citation type="submission" date="2016-03" db="EMBL/GenBank/DDBJ databases">
        <title>Cyphomyrmex costatus WGS genome.</title>
        <authorList>
            <person name="Nygaard S."/>
            <person name="Hu H."/>
            <person name="Boomsma J."/>
            <person name="Zhang G."/>
        </authorList>
    </citation>
    <scope>NUCLEOTIDE SEQUENCE [LARGE SCALE GENOMIC DNA]</scope>
    <source>
        <strain evidence="3">MS0001</strain>
        <tissue evidence="3">Whole body</tissue>
    </source>
</reference>
<feature type="transmembrane region" description="Helical" evidence="2">
    <location>
        <begin position="86"/>
        <end position="108"/>
    </location>
</feature>
<evidence type="ECO:0000256" key="1">
    <source>
        <dbReference type="SAM" id="MobiDB-lite"/>
    </source>
</evidence>
<keyword evidence="2" id="KW-0472">Membrane</keyword>
<evidence type="ECO:0000313" key="4">
    <source>
        <dbReference type="Proteomes" id="UP000078542"/>
    </source>
</evidence>
<sequence length="109" mass="12596">SIPTCNTLRGHVGEITGAVHTDLHDRNNREREKDSNRRRRRRESLTSTWSTSAADNWRRELITCFVIQFLIRIGSGRFDVLLLNGLYTFLAVAIRTDIVLFSSIFLFLT</sequence>
<organism evidence="3 4">
    <name type="scientific">Cyphomyrmex costatus</name>
    <dbReference type="NCBI Taxonomy" id="456900"/>
    <lineage>
        <taxon>Eukaryota</taxon>
        <taxon>Metazoa</taxon>
        <taxon>Ecdysozoa</taxon>
        <taxon>Arthropoda</taxon>
        <taxon>Hexapoda</taxon>
        <taxon>Insecta</taxon>
        <taxon>Pterygota</taxon>
        <taxon>Neoptera</taxon>
        <taxon>Endopterygota</taxon>
        <taxon>Hymenoptera</taxon>
        <taxon>Apocrita</taxon>
        <taxon>Aculeata</taxon>
        <taxon>Formicoidea</taxon>
        <taxon>Formicidae</taxon>
        <taxon>Myrmicinae</taxon>
        <taxon>Cyphomyrmex</taxon>
    </lineage>
</organism>
<feature type="region of interest" description="Disordered" evidence="1">
    <location>
        <begin position="23"/>
        <end position="47"/>
    </location>
</feature>
<accession>A0A195D3D8</accession>
<evidence type="ECO:0000256" key="2">
    <source>
        <dbReference type="SAM" id="Phobius"/>
    </source>
</evidence>
<evidence type="ECO:0000313" key="3">
    <source>
        <dbReference type="EMBL" id="KYN07412.1"/>
    </source>
</evidence>
<protein>
    <submittedName>
        <fullName evidence="3">Uncharacterized protein</fullName>
    </submittedName>
</protein>
<feature type="compositionally biased region" description="Basic and acidic residues" evidence="1">
    <location>
        <begin position="23"/>
        <end position="35"/>
    </location>
</feature>
<dbReference type="AlphaFoldDB" id="A0A195D3D8"/>
<proteinExistence type="predicted"/>
<keyword evidence="4" id="KW-1185">Reference proteome</keyword>
<gene>
    <name evidence="3" type="ORF">ALC62_01614</name>
</gene>
<dbReference type="Proteomes" id="UP000078542">
    <property type="component" value="Unassembled WGS sequence"/>
</dbReference>
<feature type="non-terminal residue" evidence="3">
    <location>
        <position position="1"/>
    </location>
</feature>
<keyword evidence="2" id="KW-1133">Transmembrane helix</keyword>
<name>A0A195D3D8_9HYME</name>
<keyword evidence="2" id="KW-0812">Transmembrane</keyword>